<protein>
    <submittedName>
        <fullName evidence="1">Peptidase inhibitor family I36 protein</fullName>
    </submittedName>
</protein>
<sequence length="133" mass="13671">MNRKTAKIGSVMAAAAAMTVALIGPAYAAGPSGAEACPAGNFCLYYNSPGYGWGSFEHWSLGSYDLSKYTFRDWGNGSGYGQVAANNAASAVNNTGDEWGICAAAGCEVFRPGFAGALPSDIANKDLSMAYMG</sequence>
<keyword evidence="2" id="KW-1185">Reference proteome</keyword>
<dbReference type="Proteomes" id="UP001592582">
    <property type="component" value="Unassembled WGS sequence"/>
</dbReference>
<proteinExistence type="predicted"/>
<accession>A0ABV6VCS2</accession>
<evidence type="ECO:0000313" key="2">
    <source>
        <dbReference type="Proteomes" id="UP001592582"/>
    </source>
</evidence>
<reference evidence="1 2" key="1">
    <citation type="submission" date="2024-09" db="EMBL/GenBank/DDBJ databases">
        <authorList>
            <person name="Lee S.D."/>
        </authorList>
    </citation>
    <scope>NUCLEOTIDE SEQUENCE [LARGE SCALE GENOMIC DNA]</scope>
    <source>
        <strain evidence="1 2">N1-1</strain>
    </source>
</reference>
<dbReference type="Pfam" id="PF03995">
    <property type="entry name" value="Inhibitor_I36"/>
    <property type="match status" value="1"/>
</dbReference>
<evidence type="ECO:0000313" key="1">
    <source>
        <dbReference type="EMBL" id="MFC1411519.1"/>
    </source>
</evidence>
<gene>
    <name evidence="1" type="ORF">ACEZDG_19830</name>
</gene>
<dbReference type="EMBL" id="JBHEZX010000008">
    <property type="protein sequence ID" value="MFC1411519.1"/>
    <property type="molecule type" value="Genomic_DNA"/>
</dbReference>
<comment type="caution">
    <text evidence="1">The sequence shown here is derived from an EMBL/GenBank/DDBJ whole genome shotgun (WGS) entry which is preliminary data.</text>
</comment>
<name>A0ABV6VCS2_9ACTN</name>
<organism evidence="1 2">
    <name type="scientific">Streptacidiphilus alkalitolerans</name>
    <dbReference type="NCBI Taxonomy" id="3342712"/>
    <lineage>
        <taxon>Bacteria</taxon>
        <taxon>Bacillati</taxon>
        <taxon>Actinomycetota</taxon>
        <taxon>Actinomycetes</taxon>
        <taxon>Kitasatosporales</taxon>
        <taxon>Streptomycetaceae</taxon>
        <taxon>Streptacidiphilus</taxon>
    </lineage>
</organism>